<proteinExistence type="predicted"/>
<name>A0A3B0VJ24_9ZZZZ</name>
<organism evidence="1">
    <name type="scientific">hydrothermal vent metagenome</name>
    <dbReference type="NCBI Taxonomy" id="652676"/>
    <lineage>
        <taxon>unclassified sequences</taxon>
        <taxon>metagenomes</taxon>
        <taxon>ecological metagenomes</taxon>
    </lineage>
</organism>
<dbReference type="AlphaFoldDB" id="A0A3B0VJ24"/>
<dbReference type="InterPro" id="IPR036086">
    <property type="entry name" value="ParB/Sulfiredoxin_sf"/>
</dbReference>
<accession>A0A3B0VJ24</accession>
<reference evidence="1" key="1">
    <citation type="submission" date="2018-06" db="EMBL/GenBank/DDBJ databases">
        <authorList>
            <person name="Zhirakovskaya E."/>
        </authorList>
    </citation>
    <scope>NUCLEOTIDE SEQUENCE</scope>
</reference>
<dbReference type="Gene3D" id="3.90.1530.30">
    <property type="match status" value="1"/>
</dbReference>
<gene>
    <name evidence="1" type="ORF">MNBD_CHLOROFLEXI01-112</name>
</gene>
<sequence length="378" mass="43240">MNNSFSSKDLKIEWEEFENLKLDIQNPRIASITNNETLTSDELVKLLWTEMAVAEIALSIAVNGYFSGEPLFVIPDEETGKYIVVEGNRRLAAVRILLKDDLRQKIKATELDENISEEALQTLMLLPVVKYNTREELWKYLGLRHINGAKPWDAVSKAQYIAQVHDEYSVPLDQIAKMIGDQHSTVKRLYRGFEILIQAEQQTSFSREDRFRNKFYFSHLYTAVDQPQFLDFLGVNRDESLIENPVPDSKLSQLEELLTWLYGNKEKGLEPIVKRQNPDLNILREIIGKQESLTVFRTLAARGSPFALARSHEIAIGDEQRFSDALIEAKEKLQQASATVNTGYHGSEELFQIIEAINSTAQGLRRSMKPPREKAILN</sequence>
<protein>
    <submittedName>
        <fullName evidence="1">Uncharacterized protein</fullName>
    </submittedName>
</protein>
<dbReference type="SUPFAM" id="SSF110849">
    <property type="entry name" value="ParB/Sulfiredoxin"/>
    <property type="match status" value="1"/>
</dbReference>
<dbReference type="EMBL" id="UOEU01001107">
    <property type="protein sequence ID" value="VAW43545.1"/>
    <property type="molecule type" value="Genomic_DNA"/>
</dbReference>
<evidence type="ECO:0000313" key="1">
    <source>
        <dbReference type="EMBL" id="VAW43545.1"/>
    </source>
</evidence>